<evidence type="ECO:0000313" key="2">
    <source>
        <dbReference type="EMBL" id="GIJ52840.1"/>
    </source>
</evidence>
<dbReference type="InterPro" id="IPR022183">
    <property type="entry name" value="DUF3710"/>
</dbReference>
<reference evidence="2" key="1">
    <citation type="submission" date="2021-01" db="EMBL/GenBank/DDBJ databases">
        <title>Whole genome shotgun sequence of Virgisporangium aurantiacum NBRC 16421.</title>
        <authorList>
            <person name="Komaki H."/>
            <person name="Tamura T."/>
        </authorList>
    </citation>
    <scope>NUCLEOTIDE SEQUENCE</scope>
    <source>
        <strain evidence="2">NBRC 16421</strain>
    </source>
</reference>
<feature type="compositionally biased region" description="Basic and acidic residues" evidence="1">
    <location>
        <begin position="1"/>
        <end position="22"/>
    </location>
</feature>
<evidence type="ECO:0008006" key="4">
    <source>
        <dbReference type="Google" id="ProtNLM"/>
    </source>
</evidence>
<protein>
    <recommendedName>
        <fullName evidence="4">DUF3710 domain-containing protein</fullName>
    </recommendedName>
</protein>
<gene>
    <name evidence="2" type="ORF">Vau01_003560</name>
</gene>
<dbReference type="EMBL" id="BOPG01000003">
    <property type="protein sequence ID" value="GIJ52840.1"/>
    <property type="molecule type" value="Genomic_DNA"/>
</dbReference>
<dbReference type="Proteomes" id="UP000612585">
    <property type="component" value="Unassembled WGS sequence"/>
</dbReference>
<evidence type="ECO:0000256" key="1">
    <source>
        <dbReference type="SAM" id="MobiDB-lite"/>
    </source>
</evidence>
<feature type="compositionally biased region" description="Acidic residues" evidence="1">
    <location>
        <begin position="23"/>
        <end position="38"/>
    </location>
</feature>
<evidence type="ECO:0000313" key="3">
    <source>
        <dbReference type="Proteomes" id="UP000612585"/>
    </source>
</evidence>
<dbReference type="AlphaFoldDB" id="A0A8J4DVW2"/>
<accession>A0A8J4DVW2</accession>
<comment type="caution">
    <text evidence="2">The sequence shown here is derived from an EMBL/GenBank/DDBJ whole genome shotgun (WGS) entry which is preliminary data.</text>
</comment>
<feature type="compositionally biased region" description="Basic residues" evidence="1">
    <location>
        <begin position="251"/>
        <end position="262"/>
    </location>
</feature>
<feature type="region of interest" description="Disordered" evidence="1">
    <location>
        <begin position="208"/>
        <end position="262"/>
    </location>
</feature>
<proteinExistence type="predicted"/>
<name>A0A8J4DVW2_9ACTN</name>
<dbReference type="RefSeq" id="WP_239151221.1">
    <property type="nucleotide sequence ID" value="NZ_BOPG01000003.1"/>
</dbReference>
<sequence length="262" mass="28140">MIFSRKRDSGRHAAPRRERDEAAEFDDLDEVEDGDTADDEHGPYDMDDAPDGFQGLDLGSLHVPVPDGVELRVQADPDGQIQQVLLASGESVLQLGVFAAPRSEGIWDEVRDDIRKQLFTDGVAAEDGTGEYGPELRARVRTPDGLTDIRFVGVDGPRWMVRAVYQGPAATDPVAARPLDSVLHGLVVDRGSAAMPVREPLPLRLPRELADQAQAQQAQAEDAGDAPAPGQATGGEPRKPAPAGRGGQAGTRRRPSPRPRRG</sequence>
<feature type="compositionally biased region" description="Low complexity" evidence="1">
    <location>
        <begin position="211"/>
        <end position="235"/>
    </location>
</feature>
<keyword evidence="3" id="KW-1185">Reference proteome</keyword>
<dbReference type="Pfam" id="PF12502">
    <property type="entry name" value="DUF3710"/>
    <property type="match status" value="1"/>
</dbReference>
<organism evidence="2 3">
    <name type="scientific">Virgisporangium aurantiacum</name>
    <dbReference type="NCBI Taxonomy" id="175570"/>
    <lineage>
        <taxon>Bacteria</taxon>
        <taxon>Bacillati</taxon>
        <taxon>Actinomycetota</taxon>
        <taxon>Actinomycetes</taxon>
        <taxon>Micromonosporales</taxon>
        <taxon>Micromonosporaceae</taxon>
        <taxon>Virgisporangium</taxon>
    </lineage>
</organism>
<feature type="region of interest" description="Disordered" evidence="1">
    <location>
        <begin position="1"/>
        <end position="60"/>
    </location>
</feature>